<proteinExistence type="predicted"/>
<feature type="transmembrane region" description="Helical" evidence="11">
    <location>
        <begin position="25"/>
        <end position="46"/>
    </location>
</feature>
<dbReference type="Gene3D" id="3.30.565.10">
    <property type="entry name" value="Histidine kinase-like ATPase, C-terminal domain"/>
    <property type="match status" value="1"/>
</dbReference>
<keyword evidence="5" id="KW-0808">Transferase</keyword>
<keyword evidence="9" id="KW-0902">Two-component regulatory system</keyword>
<dbReference type="InterPro" id="IPR003594">
    <property type="entry name" value="HATPase_dom"/>
</dbReference>
<evidence type="ECO:0000256" key="2">
    <source>
        <dbReference type="ARBA" id="ARBA00004141"/>
    </source>
</evidence>
<evidence type="ECO:0000313" key="14">
    <source>
        <dbReference type="EMBL" id="SDE15864.1"/>
    </source>
</evidence>
<evidence type="ECO:0000256" key="6">
    <source>
        <dbReference type="ARBA" id="ARBA00022692"/>
    </source>
</evidence>
<dbReference type="InterPro" id="IPR005467">
    <property type="entry name" value="His_kinase_dom"/>
</dbReference>
<gene>
    <name evidence="14" type="ORF">SAMN05660405_02530</name>
</gene>
<dbReference type="InterPro" id="IPR050428">
    <property type="entry name" value="TCS_sensor_his_kinase"/>
</dbReference>
<keyword evidence="7 14" id="KW-0418">Kinase</keyword>
<feature type="domain" description="Histidine kinase" evidence="12">
    <location>
        <begin position="279"/>
        <end position="561"/>
    </location>
</feature>
<dbReference type="PANTHER" id="PTHR45436:SF15">
    <property type="entry name" value="SENSOR HISTIDINE KINASE CUSS"/>
    <property type="match status" value="1"/>
</dbReference>
<evidence type="ECO:0000256" key="1">
    <source>
        <dbReference type="ARBA" id="ARBA00000085"/>
    </source>
</evidence>
<evidence type="ECO:0000256" key="7">
    <source>
        <dbReference type="ARBA" id="ARBA00022777"/>
    </source>
</evidence>
<evidence type="ECO:0000256" key="3">
    <source>
        <dbReference type="ARBA" id="ARBA00012438"/>
    </source>
</evidence>
<dbReference type="PROSITE" id="PS50109">
    <property type="entry name" value="HIS_KIN"/>
    <property type="match status" value="1"/>
</dbReference>
<dbReference type="SUPFAM" id="SSF47384">
    <property type="entry name" value="Homodimeric domain of signal transducing histidine kinase"/>
    <property type="match status" value="1"/>
</dbReference>
<comment type="catalytic activity">
    <reaction evidence="1">
        <text>ATP + protein L-histidine = ADP + protein N-phospho-L-histidine.</text>
        <dbReference type="EC" id="2.7.13.3"/>
    </reaction>
</comment>
<dbReference type="EMBL" id="FNAL01000032">
    <property type="protein sequence ID" value="SDE15864.1"/>
    <property type="molecule type" value="Genomic_DNA"/>
</dbReference>
<dbReference type="InterPro" id="IPR003661">
    <property type="entry name" value="HisK_dim/P_dom"/>
</dbReference>
<dbReference type="SUPFAM" id="SSF55874">
    <property type="entry name" value="ATPase domain of HSP90 chaperone/DNA topoisomerase II/histidine kinase"/>
    <property type="match status" value="1"/>
</dbReference>
<keyword evidence="10 11" id="KW-0472">Membrane</keyword>
<dbReference type="InterPro" id="IPR036097">
    <property type="entry name" value="HisK_dim/P_sf"/>
</dbReference>
<dbReference type="GO" id="GO:0005886">
    <property type="term" value="C:plasma membrane"/>
    <property type="evidence" value="ECO:0007669"/>
    <property type="project" value="TreeGrafter"/>
</dbReference>
<dbReference type="CDD" id="cd00082">
    <property type="entry name" value="HisKA"/>
    <property type="match status" value="1"/>
</dbReference>
<protein>
    <recommendedName>
        <fullName evidence="3">histidine kinase</fullName>
        <ecNumber evidence="3">2.7.13.3</ecNumber>
    </recommendedName>
</protein>
<evidence type="ECO:0000256" key="4">
    <source>
        <dbReference type="ARBA" id="ARBA00022553"/>
    </source>
</evidence>
<dbReference type="SMART" id="SM00388">
    <property type="entry name" value="HisKA"/>
    <property type="match status" value="1"/>
</dbReference>
<dbReference type="GO" id="GO:0000155">
    <property type="term" value="F:phosphorelay sensor kinase activity"/>
    <property type="evidence" value="ECO:0007669"/>
    <property type="project" value="InterPro"/>
</dbReference>
<dbReference type="SMART" id="SM00387">
    <property type="entry name" value="HATPase_c"/>
    <property type="match status" value="1"/>
</dbReference>
<dbReference type="PANTHER" id="PTHR45436">
    <property type="entry name" value="SENSOR HISTIDINE KINASE YKOH"/>
    <property type="match status" value="1"/>
</dbReference>
<feature type="transmembrane region" description="Helical" evidence="11">
    <location>
        <begin position="200"/>
        <end position="219"/>
    </location>
</feature>
<keyword evidence="8 11" id="KW-1133">Transmembrane helix</keyword>
<dbReference type="InterPro" id="IPR004358">
    <property type="entry name" value="Sig_transdc_His_kin-like_C"/>
</dbReference>
<sequence>MFVALDGISAMPKFRKPFNSLQFQLIFWSVVSLLLLAIVAGGYGFWYSYNEINDFQDDNLKNTAALLEQSLNISGLNNNAAYSYSDEHARSNIHFDTDDDDGAITVDIVILSASLNNGVEDYQNVQSDDEHDYSEPIPLALVNSVPQGISDQNIDGHSWRTYRNDVKIESLDTDEEVALILRQQTDLQDDLAKASALQSFLPLIIGIALLLLLLPFIMWRMMKPVRQLHHEISARNENDLSPLSIGRLPSELLPLAESLNRLLAIVKISIERQQRFIADAAHELRSPLTAISLQLQRLQRISNDNVMSEGLDKLAIRLRRNQSLVEQLLTLARAGNINTELGTETTATNVKSIIEQVIGLLIPIADNKNIELTVDLQSSSKVKIDETSLLMLIKNLIQNAIIYTLDNGQVMVKLYQLEQNSGSLDKSALNAQYNFGSHVIQSGKLNDISKTLDNKLVLQIIDSGAGIDPSDYEKAFEPFIRLNQVISAADQFSDSKLNNSISASRSDSASKQSQEIEGTGLGLSIVKSICEQAGIDVFMKDSNSEILNLHDNRGLCITLIF</sequence>
<evidence type="ECO:0000256" key="8">
    <source>
        <dbReference type="ARBA" id="ARBA00022989"/>
    </source>
</evidence>
<dbReference type="Pfam" id="PF02518">
    <property type="entry name" value="HATPase_c"/>
    <property type="match status" value="1"/>
</dbReference>
<dbReference type="Pfam" id="PF00512">
    <property type="entry name" value="HisKA"/>
    <property type="match status" value="1"/>
</dbReference>
<evidence type="ECO:0000256" key="11">
    <source>
        <dbReference type="SAM" id="Phobius"/>
    </source>
</evidence>
<evidence type="ECO:0000313" key="15">
    <source>
        <dbReference type="Proteomes" id="UP000198501"/>
    </source>
</evidence>
<keyword evidence="4" id="KW-0597">Phosphoprotein</keyword>
<reference evidence="14 15" key="1">
    <citation type="submission" date="2016-10" db="EMBL/GenBank/DDBJ databases">
        <authorList>
            <person name="de Groot N.N."/>
        </authorList>
    </citation>
    <scope>NUCLEOTIDE SEQUENCE [LARGE SCALE GENOMIC DNA]</scope>
    <source>
        <strain evidence="14 15">DSM 23406</strain>
    </source>
</reference>
<dbReference type="InterPro" id="IPR003660">
    <property type="entry name" value="HAMP_dom"/>
</dbReference>
<comment type="subcellular location">
    <subcellularLocation>
        <location evidence="2">Membrane</location>
        <topology evidence="2">Multi-pass membrane protein</topology>
    </subcellularLocation>
</comment>
<dbReference type="EC" id="2.7.13.3" evidence="3"/>
<dbReference type="Proteomes" id="UP000198501">
    <property type="component" value="Unassembled WGS sequence"/>
</dbReference>
<accession>A0A1G7ALQ2</accession>
<dbReference type="Gene3D" id="1.10.287.130">
    <property type="match status" value="1"/>
</dbReference>
<keyword evidence="6 11" id="KW-0812">Transmembrane</keyword>
<dbReference type="PRINTS" id="PR00344">
    <property type="entry name" value="BCTRLSENSOR"/>
</dbReference>
<evidence type="ECO:0000256" key="10">
    <source>
        <dbReference type="ARBA" id="ARBA00023136"/>
    </source>
</evidence>
<evidence type="ECO:0000256" key="9">
    <source>
        <dbReference type="ARBA" id="ARBA00023012"/>
    </source>
</evidence>
<dbReference type="InterPro" id="IPR036890">
    <property type="entry name" value="HATPase_C_sf"/>
</dbReference>
<evidence type="ECO:0000256" key="5">
    <source>
        <dbReference type="ARBA" id="ARBA00022679"/>
    </source>
</evidence>
<evidence type="ECO:0000259" key="12">
    <source>
        <dbReference type="PROSITE" id="PS50109"/>
    </source>
</evidence>
<dbReference type="AlphaFoldDB" id="A0A1G7ALQ2"/>
<dbReference type="PROSITE" id="PS50885">
    <property type="entry name" value="HAMP"/>
    <property type="match status" value="1"/>
</dbReference>
<name>A0A1G7ALQ2_9GAMM</name>
<feature type="domain" description="HAMP" evidence="13">
    <location>
        <begin position="219"/>
        <end position="271"/>
    </location>
</feature>
<organism evidence="14 15">
    <name type="scientific">Psychrobacter pacificensis</name>
    <dbReference type="NCBI Taxonomy" id="112002"/>
    <lineage>
        <taxon>Bacteria</taxon>
        <taxon>Pseudomonadati</taxon>
        <taxon>Pseudomonadota</taxon>
        <taxon>Gammaproteobacteria</taxon>
        <taxon>Moraxellales</taxon>
        <taxon>Moraxellaceae</taxon>
        <taxon>Psychrobacter</taxon>
    </lineage>
</organism>
<evidence type="ECO:0000259" key="13">
    <source>
        <dbReference type="PROSITE" id="PS50885"/>
    </source>
</evidence>